<feature type="transmembrane region" description="Helical" evidence="6">
    <location>
        <begin position="105"/>
        <end position="126"/>
    </location>
</feature>
<feature type="transmembrane region" description="Helical" evidence="6">
    <location>
        <begin position="298"/>
        <end position="317"/>
    </location>
</feature>
<dbReference type="OMA" id="LFWEVPK"/>
<feature type="transmembrane region" description="Helical" evidence="6">
    <location>
        <begin position="221"/>
        <end position="239"/>
    </location>
</feature>
<gene>
    <name evidence="8" type="primary">CSON015379</name>
</gene>
<dbReference type="VEuPathDB" id="VectorBase:CSON015379"/>
<evidence type="ECO:0000256" key="3">
    <source>
        <dbReference type="ARBA" id="ARBA00022989"/>
    </source>
</evidence>
<dbReference type="AlphaFoldDB" id="A0A336KUE2"/>
<evidence type="ECO:0000256" key="1">
    <source>
        <dbReference type="ARBA" id="ARBA00004141"/>
    </source>
</evidence>
<protein>
    <submittedName>
        <fullName evidence="8">CSON015379 protein</fullName>
    </submittedName>
</protein>
<feature type="region of interest" description="Disordered" evidence="5">
    <location>
        <begin position="400"/>
        <end position="435"/>
    </location>
</feature>
<evidence type="ECO:0000313" key="8">
    <source>
        <dbReference type="EMBL" id="SSX08095.1"/>
    </source>
</evidence>
<dbReference type="GO" id="GO:0016020">
    <property type="term" value="C:membrane"/>
    <property type="evidence" value="ECO:0007669"/>
    <property type="project" value="UniProtKB-SubCell"/>
</dbReference>
<feature type="transmembrane region" description="Helical" evidence="6">
    <location>
        <begin position="68"/>
        <end position="93"/>
    </location>
</feature>
<reference evidence="9" key="2">
    <citation type="submission" date="2018-07" db="EMBL/GenBank/DDBJ databases">
        <authorList>
            <person name="Quirk P.G."/>
            <person name="Krulwich T.A."/>
        </authorList>
    </citation>
    <scope>NUCLEOTIDE SEQUENCE</scope>
</reference>
<dbReference type="EMBL" id="UFQS01000972">
    <property type="protein sequence ID" value="SSX08095.1"/>
    <property type="molecule type" value="Genomic_DNA"/>
</dbReference>
<keyword evidence="4 6" id="KW-0472">Membrane</keyword>
<sequence>MGGPKYKRIQKEDPDSGQHFESNERRNSHNGNTSNHNNNLKETEKVQIITTANEFRTNNGNGIRKRDLMCYNTCITIAVITSYFVLSITLTFYNQWIFKSFKYPLLVTSYHLVIKLILSAIVRILYRLKTGKSRVLLDWRTSVMKIAPTGLCAGIDIGFSSWGLELVTVSLYTMTKSTTIIFILIFAIMLGLEKKSWILLLIVAMISGGLSMFTYKSTQFNTIGFCLILFAAFMSGFRWSLAQLIMQKSKLGLHNPVDMVYHMQPWMIMSILPVTLIFEGRKILDNSDVFNSVENEIIIEWLMKLSIGAFVAFIMELSEFLTLSYTSSLTLSVVGIFKEICQLVLAVEFNHDQLTLINVFGLTLCLGGICCHVLNKYWNYVKIEDESGTVCYETYTRPTRQSDGEGCSSGGAAPLLESDNLDFSDSDSQNEDTSNVIYDILKRRDPTR</sequence>
<feature type="transmembrane region" description="Helical" evidence="6">
    <location>
        <begin position="170"/>
        <end position="190"/>
    </location>
</feature>
<feature type="compositionally biased region" description="Acidic residues" evidence="5">
    <location>
        <begin position="419"/>
        <end position="430"/>
    </location>
</feature>
<dbReference type="EMBL" id="UFQT01000972">
    <property type="protein sequence ID" value="SSX28235.1"/>
    <property type="molecule type" value="Genomic_DNA"/>
</dbReference>
<organism evidence="8">
    <name type="scientific">Culicoides sonorensis</name>
    <name type="common">Biting midge</name>
    <dbReference type="NCBI Taxonomy" id="179676"/>
    <lineage>
        <taxon>Eukaryota</taxon>
        <taxon>Metazoa</taxon>
        <taxon>Ecdysozoa</taxon>
        <taxon>Arthropoda</taxon>
        <taxon>Hexapoda</taxon>
        <taxon>Insecta</taxon>
        <taxon>Pterygota</taxon>
        <taxon>Neoptera</taxon>
        <taxon>Endopterygota</taxon>
        <taxon>Diptera</taxon>
        <taxon>Nematocera</taxon>
        <taxon>Chironomoidea</taxon>
        <taxon>Ceratopogonidae</taxon>
        <taxon>Ceratopogoninae</taxon>
        <taxon>Culicoides</taxon>
        <taxon>Monoculicoides</taxon>
    </lineage>
</organism>
<keyword evidence="2 6" id="KW-0812">Transmembrane</keyword>
<feature type="compositionally biased region" description="Low complexity" evidence="5">
    <location>
        <begin position="29"/>
        <end position="38"/>
    </location>
</feature>
<feature type="domain" description="Sugar phosphate transporter" evidence="7">
    <location>
        <begin position="79"/>
        <end position="371"/>
    </location>
</feature>
<feature type="region of interest" description="Disordered" evidence="5">
    <location>
        <begin position="1"/>
        <end position="43"/>
    </location>
</feature>
<dbReference type="Pfam" id="PF03151">
    <property type="entry name" value="TPT"/>
    <property type="match status" value="1"/>
</dbReference>
<evidence type="ECO:0000256" key="6">
    <source>
        <dbReference type="SAM" id="Phobius"/>
    </source>
</evidence>
<evidence type="ECO:0000313" key="9">
    <source>
        <dbReference type="EMBL" id="SSX28235.1"/>
    </source>
</evidence>
<keyword evidence="3 6" id="KW-1133">Transmembrane helix</keyword>
<evidence type="ECO:0000256" key="4">
    <source>
        <dbReference type="ARBA" id="ARBA00023136"/>
    </source>
</evidence>
<evidence type="ECO:0000259" key="7">
    <source>
        <dbReference type="Pfam" id="PF03151"/>
    </source>
</evidence>
<dbReference type="PANTHER" id="PTHR11132">
    <property type="entry name" value="SOLUTE CARRIER FAMILY 35"/>
    <property type="match status" value="1"/>
</dbReference>
<feature type="compositionally biased region" description="Basic and acidic residues" evidence="5">
    <location>
        <begin position="9"/>
        <end position="27"/>
    </location>
</feature>
<feature type="transmembrane region" description="Helical" evidence="6">
    <location>
        <begin position="197"/>
        <end position="215"/>
    </location>
</feature>
<evidence type="ECO:0000256" key="5">
    <source>
        <dbReference type="SAM" id="MobiDB-lite"/>
    </source>
</evidence>
<accession>A0A336KUE2</accession>
<name>A0A336KUE2_CULSO</name>
<feature type="transmembrane region" description="Helical" evidence="6">
    <location>
        <begin position="353"/>
        <end position="374"/>
    </location>
</feature>
<proteinExistence type="predicted"/>
<dbReference type="InterPro" id="IPR004853">
    <property type="entry name" value="Sugar_P_trans_dom"/>
</dbReference>
<comment type="subcellular location">
    <subcellularLocation>
        <location evidence="1">Membrane</location>
        <topology evidence="1">Multi-pass membrane protein</topology>
    </subcellularLocation>
</comment>
<reference evidence="8" key="1">
    <citation type="submission" date="2018-04" db="EMBL/GenBank/DDBJ databases">
        <authorList>
            <person name="Go L.Y."/>
            <person name="Mitchell J.A."/>
        </authorList>
    </citation>
    <scope>NUCLEOTIDE SEQUENCE</scope>
    <source>
        <tissue evidence="8">Whole organism</tissue>
    </source>
</reference>
<evidence type="ECO:0000256" key="2">
    <source>
        <dbReference type="ARBA" id="ARBA00022692"/>
    </source>
</evidence>
<feature type="transmembrane region" description="Helical" evidence="6">
    <location>
        <begin position="260"/>
        <end position="278"/>
    </location>
</feature>
<dbReference type="InterPro" id="IPR050186">
    <property type="entry name" value="TPT_transporter"/>
</dbReference>